<evidence type="ECO:0000313" key="4">
    <source>
        <dbReference type="EMBL" id="PGG97077.1"/>
    </source>
</evidence>
<name>A0A2B7WKP2_9EURO</name>
<dbReference type="Pfam" id="PF01557">
    <property type="entry name" value="FAA_hydrolase"/>
    <property type="match status" value="1"/>
</dbReference>
<comment type="caution">
    <text evidence="4">The sequence shown here is derived from an EMBL/GenBank/DDBJ whole genome shotgun (WGS) entry which is preliminary data.</text>
</comment>
<dbReference type="GO" id="GO:0046872">
    <property type="term" value="F:metal ion binding"/>
    <property type="evidence" value="ECO:0007669"/>
    <property type="project" value="UniProtKB-KW"/>
</dbReference>
<dbReference type="OrthoDB" id="411064at2759"/>
<keyword evidence="5" id="KW-1185">Reference proteome</keyword>
<comment type="similarity">
    <text evidence="1">Belongs to the FAH family.</text>
</comment>
<dbReference type="GO" id="GO:0006107">
    <property type="term" value="P:oxaloacetate metabolic process"/>
    <property type="evidence" value="ECO:0007669"/>
    <property type="project" value="UniProtKB-ARBA"/>
</dbReference>
<dbReference type="GO" id="GO:0050163">
    <property type="term" value="F:oxaloacetate tautomerase activity"/>
    <property type="evidence" value="ECO:0007669"/>
    <property type="project" value="UniProtKB-ARBA"/>
</dbReference>
<dbReference type="FunFam" id="3.90.850.10:FF:000002">
    <property type="entry name" value="2-hydroxyhepta-2,4-diene-1,7-dioate isomerase"/>
    <property type="match status" value="1"/>
</dbReference>
<dbReference type="GO" id="GO:0018773">
    <property type="term" value="F:acetylpyruvate hydrolase activity"/>
    <property type="evidence" value="ECO:0007669"/>
    <property type="project" value="TreeGrafter"/>
</dbReference>
<evidence type="ECO:0000313" key="5">
    <source>
        <dbReference type="Proteomes" id="UP000223968"/>
    </source>
</evidence>
<dbReference type="InterPro" id="IPR011234">
    <property type="entry name" value="Fumarylacetoacetase-like_C"/>
</dbReference>
<dbReference type="InterPro" id="IPR036663">
    <property type="entry name" value="Fumarylacetoacetase_C_sf"/>
</dbReference>
<gene>
    <name evidence="4" type="ORF">AJ79_09351</name>
</gene>
<accession>A0A2B7WKP2</accession>
<evidence type="ECO:0000256" key="1">
    <source>
        <dbReference type="ARBA" id="ARBA00010211"/>
    </source>
</evidence>
<dbReference type="EMBL" id="PDNB01000258">
    <property type="protein sequence ID" value="PGG97077.1"/>
    <property type="molecule type" value="Genomic_DNA"/>
</dbReference>
<dbReference type="PANTHER" id="PTHR11820:SF7">
    <property type="entry name" value="ACYLPYRUVASE FAHD1, MITOCHONDRIAL"/>
    <property type="match status" value="1"/>
</dbReference>
<feature type="domain" description="Fumarylacetoacetase-like C-terminal" evidence="3">
    <location>
        <begin position="75"/>
        <end position="265"/>
    </location>
</feature>
<proteinExistence type="inferred from homology"/>
<keyword evidence="2" id="KW-0479">Metal-binding</keyword>
<dbReference type="SUPFAM" id="SSF56529">
    <property type="entry name" value="FAH"/>
    <property type="match status" value="1"/>
</dbReference>
<dbReference type="Gene3D" id="3.90.850.10">
    <property type="entry name" value="Fumarylacetoacetase-like, C-terminal domain"/>
    <property type="match status" value="1"/>
</dbReference>
<organism evidence="4 5">
    <name type="scientific">Helicocarpus griseus UAMH5409</name>
    <dbReference type="NCBI Taxonomy" id="1447875"/>
    <lineage>
        <taxon>Eukaryota</taxon>
        <taxon>Fungi</taxon>
        <taxon>Dikarya</taxon>
        <taxon>Ascomycota</taxon>
        <taxon>Pezizomycotina</taxon>
        <taxon>Eurotiomycetes</taxon>
        <taxon>Eurotiomycetidae</taxon>
        <taxon>Onygenales</taxon>
        <taxon>Ajellomycetaceae</taxon>
        <taxon>Helicocarpus</taxon>
    </lineage>
</organism>
<evidence type="ECO:0000256" key="2">
    <source>
        <dbReference type="ARBA" id="ARBA00022723"/>
    </source>
</evidence>
<evidence type="ECO:0000259" key="3">
    <source>
        <dbReference type="Pfam" id="PF01557"/>
    </source>
</evidence>
<dbReference type="STRING" id="1447875.A0A2B7WKP2"/>
<dbReference type="PANTHER" id="PTHR11820">
    <property type="entry name" value="ACYLPYRUVASE"/>
    <property type="match status" value="1"/>
</dbReference>
<dbReference type="AlphaFoldDB" id="A0A2B7WKP2"/>
<sequence length="275" mass="29295">MAQSQPIWSRFVRFEAEDGKIYCGEPVDEELDVGIASLTPSTTPILVNVLDSSSPLDLDAKFTGERLKAKTAELHFEIPSDPAIFLKPSSTLSGPTSPIIIPKTLTGIDFEVELAVIIGRTCKNATVANALGYVLGYTVSNDVSARGVQFQTTQFCYAKGFDGFAPLGPVVVAAKRIPDPQVMEVKTVLNGEEMQKSNTRNMIFSVAQIVAHLSRGSTLPAGTVIMTGTPGGIGHSRAPPVYLKEGADLRISISHGLGTLVNPIVDEENIEGLPS</sequence>
<dbReference type="Proteomes" id="UP000223968">
    <property type="component" value="Unassembled WGS sequence"/>
</dbReference>
<reference evidence="4 5" key="1">
    <citation type="submission" date="2017-10" db="EMBL/GenBank/DDBJ databases">
        <title>Comparative genomics in systemic dimorphic fungi from Ajellomycetaceae.</title>
        <authorList>
            <person name="Munoz J.F."/>
            <person name="Mcewen J.G."/>
            <person name="Clay O.K."/>
            <person name="Cuomo C.A."/>
        </authorList>
    </citation>
    <scope>NUCLEOTIDE SEQUENCE [LARGE SCALE GENOMIC DNA]</scope>
    <source>
        <strain evidence="4 5">UAMH5409</strain>
    </source>
</reference>
<protein>
    <recommendedName>
        <fullName evidence="3">Fumarylacetoacetase-like C-terminal domain-containing protein</fullName>
    </recommendedName>
</protein>